<keyword evidence="3" id="KW-0326">Glycosidase</keyword>
<dbReference type="PROSITE" id="PS51170">
    <property type="entry name" value="CW"/>
    <property type="match status" value="2"/>
</dbReference>
<dbReference type="AlphaFoldDB" id="A0A0T8UBR5"/>
<sequence>MASNCSGAMKASTWVYDKGEWYYVSSSGAMLANDWIKDNGKWYYLASSGKMLRNTYTPDGYYVGKSGAWQ</sequence>
<feature type="repeat" description="Cell wall-binding" evidence="2">
    <location>
        <begin position="32"/>
        <end position="51"/>
    </location>
</feature>
<gene>
    <name evidence="3" type="primary">cbp5</name>
    <name evidence="3" type="ORF">ERS021757_01527</name>
</gene>
<accession>A0A0T8UBR5</accession>
<dbReference type="SUPFAM" id="SSF69360">
    <property type="entry name" value="Cell wall binding repeat"/>
    <property type="match status" value="1"/>
</dbReference>
<dbReference type="EC" id="3.2.1.96" evidence="3"/>
<dbReference type="InterPro" id="IPR018337">
    <property type="entry name" value="Cell_wall/Cho-bd_repeat"/>
</dbReference>
<keyword evidence="3" id="KW-0378">Hydrolase</keyword>
<name>A0A0T8UBR5_9STRE</name>
<evidence type="ECO:0000256" key="2">
    <source>
        <dbReference type="PROSITE-ProRule" id="PRU00591"/>
    </source>
</evidence>
<dbReference type="Pfam" id="PF19085">
    <property type="entry name" value="Choline_bind_2"/>
    <property type="match status" value="1"/>
</dbReference>
<dbReference type="EMBL" id="CMJT01000014">
    <property type="protein sequence ID" value="CKB08090.1"/>
    <property type="molecule type" value="Genomic_DNA"/>
</dbReference>
<feature type="repeat" description="Cell wall-binding" evidence="2">
    <location>
        <begin position="11"/>
        <end position="30"/>
    </location>
</feature>
<keyword evidence="1" id="KW-0677">Repeat</keyword>
<organism evidence="3 4">
    <name type="scientific">Streptococcus pseudopneumoniae</name>
    <dbReference type="NCBI Taxonomy" id="257758"/>
    <lineage>
        <taxon>Bacteria</taxon>
        <taxon>Bacillati</taxon>
        <taxon>Bacillota</taxon>
        <taxon>Bacilli</taxon>
        <taxon>Lactobacillales</taxon>
        <taxon>Streptococcaceae</taxon>
        <taxon>Streptococcus</taxon>
    </lineage>
</organism>
<proteinExistence type="predicted"/>
<protein>
    <submittedName>
        <fullName evidence="3">Choline-binding protein Cbp5</fullName>
        <ecNumber evidence="3">3.2.1.96</ecNumber>
    </submittedName>
</protein>
<evidence type="ECO:0000313" key="4">
    <source>
        <dbReference type="Proteomes" id="UP000041827"/>
    </source>
</evidence>
<evidence type="ECO:0000256" key="1">
    <source>
        <dbReference type="ARBA" id="ARBA00022737"/>
    </source>
</evidence>
<dbReference type="Proteomes" id="UP000041827">
    <property type="component" value="Unassembled WGS sequence"/>
</dbReference>
<reference evidence="4" key="1">
    <citation type="submission" date="2015-03" db="EMBL/GenBank/DDBJ databases">
        <authorList>
            <consortium name="Pathogen Informatics"/>
        </authorList>
    </citation>
    <scope>NUCLEOTIDE SEQUENCE [LARGE SCALE GENOMIC DNA]</scope>
    <source>
        <strain evidence="4">SMRU2248</strain>
    </source>
</reference>
<dbReference type="GO" id="GO:0033925">
    <property type="term" value="F:mannosyl-glycoprotein endo-beta-N-acetylglucosaminidase activity"/>
    <property type="evidence" value="ECO:0007669"/>
    <property type="project" value="UniProtKB-EC"/>
</dbReference>
<dbReference type="Gene3D" id="2.10.270.10">
    <property type="entry name" value="Cholin Binding"/>
    <property type="match status" value="1"/>
</dbReference>
<evidence type="ECO:0000313" key="3">
    <source>
        <dbReference type="EMBL" id="CKB08090.1"/>
    </source>
</evidence>